<feature type="domain" description="G-protein coupled receptors family 1 profile" evidence="6">
    <location>
        <begin position="56"/>
        <end position="322"/>
    </location>
</feature>
<feature type="transmembrane region" description="Helical" evidence="5">
    <location>
        <begin position="119"/>
        <end position="145"/>
    </location>
</feature>
<feature type="transmembrane region" description="Helical" evidence="5">
    <location>
        <begin position="157"/>
        <end position="181"/>
    </location>
</feature>
<dbReference type="PROSITE" id="PS50262">
    <property type="entry name" value="G_PROTEIN_RECEP_F1_2"/>
    <property type="match status" value="1"/>
</dbReference>
<evidence type="ECO:0000313" key="8">
    <source>
        <dbReference type="Proteomes" id="UP000749559"/>
    </source>
</evidence>
<evidence type="ECO:0000256" key="1">
    <source>
        <dbReference type="ARBA" id="ARBA00004370"/>
    </source>
</evidence>
<dbReference type="SUPFAM" id="SSF81321">
    <property type="entry name" value="Family A G protein-coupled receptor-like"/>
    <property type="match status" value="1"/>
</dbReference>
<dbReference type="PRINTS" id="PR00237">
    <property type="entry name" value="GPCRRHODOPSN"/>
</dbReference>
<dbReference type="InterPro" id="IPR017452">
    <property type="entry name" value="GPCR_Rhodpsn_7TM"/>
</dbReference>
<evidence type="ECO:0000259" key="6">
    <source>
        <dbReference type="PROSITE" id="PS50262"/>
    </source>
</evidence>
<feature type="transmembrane region" description="Helical" evidence="5">
    <location>
        <begin position="76"/>
        <end position="99"/>
    </location>
</feature>
<dbReference type="InterPro" id="IPR052954">
    <property type="entry name" value="GPCR-Ligand_Int"/>
</dbReference>
<comment type="subcellular location">
    <subcellularLocation>
        <location evidence="1">Membrane</location>
    </subcellularLocation>
</comment>
<feature type="transmembrane region" description="Helical" evidence="5">
    <location>
        <begin position="256"/>
        <end position="281"/>
    </location>
</feature>
<evidence type="ECO:0000256" key="5">
    <source>
        <dbReference type="SAM" id="Phobius"/>
    </source>
</evidence>
<dbReference type="GO" id="GO:0016020">
    <property type="term" value="C:membrane"/>
    <property type="evidence" value="ECO:0007669"/>
    <property type="project" value="UniProtKB-SubCell"/>
</dbReference>
<dbReference type="CDD" id="cd14978">
    <property type="entry name" value="7tmA_FMRFamide_R-like"/>
    <property type="match status" value="1"/>
</dbReference>
<dbReference type="InterPro" id="IPR000276">
    <property type="entry name" value="GPCR_Rhodpsn"/>
</dbReference>
<evidence type="ECO:0000313" key="7">
    <source>
        <dbReference type="EMBL" id="CAH1800929.1"/>
    </source>
</evidence>
<comment type="caution">
    <text evidence="7">The sequence shown here is derived from an EMBL/GenBank/DDBJ whole genome shotgun (WGS) entry which is preliminary data.</text>
</comment>
<evidence type="ECO:0000256" key="2">
    <source>
        <dbReference type="ARBA" id="ARBA00022692"/>
    </source>
</evidence>
<dbReference type="AlphaFoldDB" id="A0A8S4Q2G9"/>
<gene>
    <name evidence="7" type="ORF">OFUS_LOCUS24764</name>
</gene>
<dbReference type="Proteomes" id="UP000749559">
    <property type="component" value="Unassembled WGS sequence"/>
</dbReference>
<dbReference type="Pfam" id="PF00001">
    <property type="entry name" value="7tm_1"/>
    <property type="match status" value="1"/>
</dbReference>
<keyword evidence="4 5" id="KW-0472">Membrane</keyword>
<reference evidence="7" key="1">
    <citation type="submission" date="2022-03" db="EMBL/GenBank/DDBJ databases">
        <authorList>
            <person name="Martin C."/>
        </authorList>
    </citation>
    <scope>NUCLEOTIDE SEQUENCE</scope>
</reference>
<feature type="transmembrane region" description="Helical" evidence="5">
    <location>
        <begin position="44"/>
        <end position="64"/>
    </location>
</feature>
<dbReference type="GO" id="GO:0004930">
    <property type="term" value="F:G protein-coupled receptor activity"/>
    <property type="evidence" value="ECO:0007669"/>
    <property type="project" value="InterPro"/>
</dbReference>
<name>A0A8S4Q2G9_OWEFU</name>
<keyword evidence="3 5" id="KW-1133">Transmembrane helix</keyword>
<dbReference type="EMBL" id="CAIIXF020000012">
    <property type="protein sequence ID" value="CAH1800929.1"/>
    <property type="molecule type" value="Genomic_DNA"/>
</dbReference>
<dbReference type="PANTHER" id="PTHR46641">
    <property type="entry name" value="FMRFAMIDE RECEPTOR-RELATED"/>
    <property type="match status" value="1"/>
</dbReference>
<sequence length="396" mass="44669">METSTAGSATFDVIRNSTVMTTTIRAHSIEDYVEYQIGIALWKYMSPVVIVLGVIGNILSFLVTTFTSMKQANMSIYLSALAVFDTGALIVGLGQAWILHLFKFDIREAHEWACKIHVFFTYLFIDLSVWMLVSVTIDRVIFVYLPLRARSICTRRNAIIVINLIVLFMVGINCNLMFTLGERGNFNCYYLKGFVKFHTLYWPWIQASVSSLVPFAILIVCNMLIIIQLLRVRNNRRKKLNVSNSNKDDKTRSMTIMLVMISVLFLCFTAPISVDIIIKLSKRANTVERAPTTLAEQARSVLSSAIVHMLMYLNSALNFVMYCLSGKKFRDSLKELLCRKKTICGGCMRLSSSQDATNAQKNVSIIPQSNQSNSENWKAKLNSSSGVSTVDEVTKF</sequence>
<dbReference type="PANTHER" id="PTHR46641:SF25">
    <property type="entry name" value="CNMAMIDE RECEPTOR-RELATED"/>
    <property type="match status" value="1"/>
</dbReference>
<dbReference type="OrthoDB" id="9983318at2759"/>
<dbReference type="Gene3D" id="1.20.1070.10">
    <property type="entry name" value="Rhodopsin 7-helix transmembrane proteins"/>
    <property type="match status" value="1"/>
</dbReference>
<feature type="transmembrane region" description="Helical" evidence="5">
    <location>
        <begin position="201"/>
        <end position="230"/>
    </location>
</feature>
<feature type="transmembrane region" description="Helical" evidence="5">
    <location>
        <begin position="301"/>
        <end position="324"/>
    </location>
</feature>
<keyword evidence="2 5" id="KW-0812">Transmembrane</keyword>
<organism evidence="7 8">
    <name type="scientific">Owenia fusiformis</name>
    <name type="common">Polychaete worm</name>
    <dbReference type="NCBI Taxonomy" id="6347"/>
    <lineage>
        <taxon>Eukaryota</taxon>
        <taxon>Metazoa</taxon>
        <taxon>Spiralia</taxon>
        <taxon>Lophotrochozoa</taxon>
        <taxon>Annelida</taxon>
        <taxon>Polychaeta</taxon>
        <taxon>Sedentaria</taxon>
        <taxon>Canalipalpata</taxon>
        <taxon>Sabellida</taxon>
        <taxon>Oweniida</taxon>
        <taxon>Oweniidae</taxon>
        <taxon>Owenia</taxon>
    </lineage>
</organism>
<proteinExistence type="predicted"/>
<accession>A0A8S4Q2G9</accession>
<protein>
    <recommendedName>
        <fullName evidence="6">G-protein coupled receptors family 1 profile domain-containing protein</fullName>
    </recommendedName>
</protein>
<evidence type="ECO:0000256" key="4">
    <source>
        <dbReference type="ARBA" id="ARBA00023136"/>
    </source>
</evidence>
<evidence type="ECO:0000256" key="3">
    <source>
        <dbReference type="ARBA" id="ARBA00022989"/>
    </source>
</evidence>
<keyword evidence="8" id="KW-1185">Reference proteome</keyword>